<dbReference type="PANTHER" id="PTHR34703">
    <property type="entry name" value="ANTIPORTER SUBUNIT MNHG2-RELATED"/>
    <property type="match status" value="1"/>
</dbReference>
<accession>A0A7L7KPF3</accession>
<keyword evidence="4" id="KW-1185">Reference proteome</keyword>
<dbReference type="AlphaFoldDB" id="A0A7L7KPF3"/>
<dbReference type="Pfam" id="PF03334">
    <property type="entry name" value="PhaG_MnhG_YufB"/>
    <property type="match status" value="1"/>
</dbReference>
<name>A0A7L7KPF3_9MOLU</name>
<dbReference type="Proteomes" id="UP000514720">
    <property type="component" value="Chromosome"/>
</dbReference>
<keyword evidence="2" id="KW-0812">Transmembrane</keyword>
<evidence type="ECO:0000256" key="1">
    <source>
        <dbReference type="ARBA" id="ARBA00008404"/>
    </source>
</evidence>
<feature type="transmembrane region" description="Helical" evidence="2">
    <location>
        <begin position="37"/>
        <end position="59"/>
    </location>
</feature>
<organism evidence="3 4">
    <name type="scientific">Candidatus Xianfuyuplasma coldseepsis</name>
    <dbReference type="NCBI Taxonomy" id="2782163"/>
    <lineage>
        <taxon>Bacteria</taxon>
        <taxon>Bacillati</taxon>
        <taxon>Mycoplasmatota</taxon>
        <taxon>Mollicutes</taxon>
        <taxon>Candidatus Izemoplasmatales</taxon>
        <taxon>Candidatus Izemoplasmataceae</taxon>
        <taxon>Candidatus Xianfuyuplasma</taxon>
    </lineage>
</organism>
<comment type="similarity">
    <text evidence="1">Belongs to the CPA3 antiporters (TC 2.A.63) subunit G family.</text>
</comment>
<dbReference type="EMBL" id="CP048914">
    <property type="protein sequence ID" value="QMS84661.1"/>
    <property type="molecule type" value="Genomic_DNA"/>
</dbReference>
<evidence type="ECO:0000256" key="2">
    <source>
        <dbReference type="SAM" id="Phobius"/>
    </source>
</evidence>
<feature type="transmembrane region" description="Helical" evidence="2">
    <location>
        <begin position="65"/>
        <end position="83"/>
    </location>
</feature>
<feature type="transmembrane region" description="Helical" evidence="2">
    <location>
        <begin position="6"/>
        <end position="25"/>
    </location>
</feature>
<dbReference type="GO" id="GO:0015385">
    <property type="term" value="F:sodium:proton antiporter activity"/>
    <property type="evidence" value="ECO:0007669"/>
    <property type="project" value="TreeGrafter"/>
</dbReference>
<keyword evidence="2" id="KW-0472">Membrane</keyword>
<reference evidence="3 4" key="1">
    <citation type="submission" date="2020-02" db="EMBL/GenBank/DDBJ databases">
        <authorList>
            <person name="Zheng R.K."/>
            <person name="Sun C.M."/>
        </authorList>
    </citation>
    <scope>NUCLEOTIDE SEQUENCE [LARGE SCALE GENOMIC DNA]</scope>
    <source>
        <strain evidence="4">zrk13</strain>
    </source>
</reference>
<evidence type="ECO:0000313" key="4">
    <source>
        <dbReference type="Proteomes" id="UP000514720"/>
    </source>
</evidence>
<protein>
    <submittedName>
        <fullName evidence="3">Cation:proton antiporter</fullName>
    </submittedName>
</protein>
<gene>
    <name evidence="3" type="ORF">G4Z02_02475</name>
</gene>
<keyword evidence="2" id="KW-1133">Transmembrane helix</keyword>
<dbReference type="KEGG" id="xcl:G4Z02_02475"/>
<dbReference type="PANTHER" id="PTHR34703:SF1">
    <property type="entry name" value="ANTIPORTER SUBUNIT MNHG2-RELATED"/>
    <property type="match status" value="1"/>
</dbReference>
<dbReference type="InterPro" id="IPR005133">
    <property type="entry name" value="PhaG_MnhG_YufB"/>
</dbReference>
<dbReference type="RefSeq" id="WP_258878280.1">
    <property type="nucleotide sequence ID" value="NZ_CP048914.1"/>
</dbReference>
<sequence>MTIIQGVLIIILLVLSWGFIVFGMVSVFKLKNLYTRILSAATIDSMASLTILIALLVAGITEYEFVIRLLLLIGFLLITNPISSHVNIRSAYITGYDVQSLQKHGDNITVGDVDGF</sequence>
<evidence type="ECO:0000313" key="3">
    <source>
        <dbReference type="EMBL" id="QMS84661.1"/>
    </source>
</evidence>
<proteinExistence type="inferred from homology"/>